<protein>
    <submittedName>
        <fullName evidence="2">Uncharacterized protein</fullName>
    </submittedName>
</protein>
<proteinExistence type="predicted"/>
<accession>A0A8T9B7I2</accession>
<organism evidence="2 3">
    <name type="scientific">Lachnellula arida</name>
    <dbReference type="NCBI Taxonomy" id="1316785"/>
    <lineage>
        <taxon>Eukaryota</taxon>
        <taxon>Fungi</taxon>
        <taxon>Dikarya</taxon>
        <taxon>Ascomycota</taxon>
        <taxon>Pezizomycotina</taxon>
        <taxon>Leotiomycetes</taxon>
        <taxon>Helotiales</taxon>
        <taxon>Lachnaceae</taxon>
        <taxon>Lachnellula</taxon>
    </lineage>
</organism>
<gene>
    <name evidence="2" type="ORF">LARI1_G008321</name>
</gene>
<dbReference type="Pfam" id="PF10224">
    <property type="entry name" value="DUF2205"/>
    <property type="match status" value="1"/>
</dbReference>
<evidence type="ECO:0000313" key="2">
    <source>
        <dbReference type="EMBL" id="TVY15647.1"/>
    </source>
</evidence>
<feature type="coiled-coil region" evidence="1">
    <location>
        <begin position="67"/>
        <end position="101"/>
    </location>
</feature>
<dbReference type="Proteomes" id="UP000469559">
    <property type="component" value="Unassembled WGS sequence"/>
</dbReference>
<dbReference type="OrthoDB" id="2163284at2759"/>
<reference evidence="2 3" key="1">
    <citation type="submission" date="2018-05" db="EMBL/GenBank/DDBJ databases">
        <title>Whole genome sequencing for identification of molecular markers to develop diagnostic detection tools for the regulated plant pathogen Lachnellula willkommii.</title>
        <authorList>
            <person name="Giroux E."/>
            <person name="Bilodeau G."/>
        </authorList>
    </citation>
    <scope>NUCLEOTIDE SEQUENCE [LARGE SCALE GENOMIC DNA]</scope>
    <source>
        <strain evidence="2 3">CBS 203.66</strain>
    </source>
</reference>
<name>A0A8T9B7I2_9HELO</name>
<keyword evidence="3" id="KW-1185">Reference proteome</keyword>
<dbReference type="InterPro" id="IPR019357">
    <property type="entry name" value="SCOC"/>
</dbReference>
<sequence>MTSRKSSDTMIIPRETIEVELVRGDEVFDEHDARAMSPRRSEQDLEKIYQDTWAQFDEHAKNSRQFRQKILDCLQASKKEYDKLEKNNKLLQKDIGDLKAE</sequence>
<comment type="caution">
    <text evidence="2">The sequence shown here is derived from an EMBL/GenBank/DDBJ whole genome shotgun (WGS) entry which is preliminary data.</text>
</comment>
<dbReference type="AlphaFoldDB" id="A0A8T9B7I2"/>
<evidence type="ECO:0000313" key="3">
    <source>
        <dbReference type="Proteomes" id="UP000469559"/>
    </source>
</evidence>
<dbReference type="EMBL" id="QGMF01000470">
    <property type="protein sequence ID" value="TVY15647.1"/>
    <property type="molecule type" value="Genomic_DNA"/>
</dbReference>
<keyword evidence="1" id="KW-0175">Coiled coil</keyword>
<evidence type="ECO:0000256" key="1">
    <source>
        <dbReference type="SAM" id="Coils"/>
    </source>
</evidence>